<evidence type="ECO:0000313" key="2">
    <source>
        <dbReference type="EMBL" id="PYI66893.1"/>
    </source>
</evidence>
<feature type="transmembrane region" description="Helical" evidence="1">
    <location>
        <begin position="141"/>
        <end position="162"/>
    </location>
</feature>
<feature type="transmembrane region" description="Helical" evidence="1">
    <location>
        <begin position="47"/>
        <end position="66"/>
    </location>
</feature>
<keyword evidence="1" id="KW-0812">Transmembrane</keyword>
<keyword evidence="1" id="KW-1133">Transmembrane helix</keyword>
<evidence type="ECO:0000313" key="3">
    <source>
        <dbReference type="Proteomes" id="UP000247832"/>
    </source>
</evidence>
<keyword evidence="1" id="KW-0472">Membrane</keyword>
<dbReference type="EMBL" id="QJVD01000012">
    <property type="protein sequence ID" value="PYI66893.1"/>
    <property type="molecule type" value="Genomic_DNA"/>
</dbReference>
<accession>A0A2V5LAV1</accession>
<keyword evidence="3" id="KW-1185">Reference proteome</keyword>
<organism evidence="2 3">
    <name type="scientific">Arthrobacter livingstonensis</name>
    <dbReference type="NCBI Taxonomy" id="670078"/>
    <lineage>
        <taxon>Bacteria</taxon>
        <taxon>Bacillati</taxon>
        <taxon>Actinomycetota</taxon>
        <taxon>Actinomycetes</taxon>
        <taxon>Micrococcales</taxon>
        <taxon>Micrococcaceae</taxon>
        <taxon>Arthrobacter</taxon>
    </lineage>
</organism>
<gene>
    <name evidence="2" type="ORF">CVV68_12420</name>
</gene>
<dbReference type="AlphaFoldDB" id="A0A2V5LAV1"/>
<protein>
    <submittedName>
        <fullName evidence="2">Uncharacterized protein</fullName>
    </submittedName>
</protein>
<proteinExistence type="predicted"/>
<sequence length="163" mass="17172">MLAFLAVLFILVFRLQLLQPEVAARVAASAAAVNIEDDSVVGLATGIGSYLGIILSAAFTSVYFSVASTIESRVLPGLKRGRGRLQVGLLGAVSIVSLVGIQLFSLLAGLQSPKAHWGSYLFVLAIAAAVPLWFHSIWSGLSRAVIVWMFGISVVIAATSLLF</sequence>
<evidence type="ECO:0000256" key="1">
    <source>
        <dbReference type="SAM" id="Phobius"/>
    </source>
</evidence>
<dbReference type="Proteomes" id="UP000247832">
    <property type="component" value="Unassembled WGS sequence"/>
</dbReference>
<name>A0A2V5LAV1_9MICC</name>
<feature type="transmembrane region" description="Helical" evidence="1">
    <location>
        <begin position="117"/>
        <end position="134"/>
    </location>
</feature>
<comment type="caution">
    <text evidence="2">The sequence shown here is derived from an EMBL/GenBank/DDBJ whole genome shotgun (WGS) entry which is preliminary data.</text>
</comment>
<reference evidence="2 3" key="1">
    <citation type="submission" date="2018-05" db="EMBL/GenBank/DDBJ databases">
        <title>Genetic diversity of glacier-inhabiting Cryobacterium bacteria in China and description of Cryobacterium mengkeensis sp. nov. and Arthrobacter glacialis sp. nov.</title>
        <authorList>
            <person name="Liu Q."/>
            <person name="Xin Y.-H."/>
        </authorList>
    </citation>
    <scope>NUCLEOTIDE SEQUENCE [LARGE SCALE GENOMIC DNA]</scope>
    <source>
        <strain evidence="2 3">LI2</strain>
    </source>
</reference>
<feature type="transmembrane region" description="Helical" evidence="1">
    <location>
        <begin position="87"/>
        <end position="111"/>
    </location>
</feature>